<proteinExistence type="predicted"/>
<dbReference type="EMBL" id="CP080034">
    <property type="protein sequence ID" value="QYC09693.1"/>
    <property type="molecule type" value="Genomic_DNA"/>
</dbReference>
<feature type="transmembrane region" description="Helical" evidence="1">
    <location>
        <begin position="38"/>
        <end position="56"/>
    </location>
</feature>
<protein>
    <submittedName>
        <fullName evidence="2">Uncharacterized protein</fullName>
    </submittedName>
</protein>
<keyword evidence="3" id="KW-1185">Reference proteome</keyword>
<evidence type="ECO:0000313" key="3">
    <source>
        <dbReference type="Proteomes" id="UP000824334"/>
    </source>
</evidence>
<keyword evidence="1" id="KW-0472">Membrane</keyword>
<dbReference type="Proteomes" id="UP000824334">
    <property type="component" value="Chromosome"/>
</dbReference>
<sequence>MTRMTSPLFPMTFAAMAIGLIASLLIAFTPVIHSGLPLAIVAGGLMLALMTAGIAIDRRRAMPAAVLVRTRS</sequence>
<gene>
    <name evidence="2" type="ORF">KWG56_14045</name>
</gene>
<reference evidence="2 3" key="1">
    <citation type="submission" date="2021-07" db="EMBL/GenBank/DDBJ databases">
        <title>Isolation and characterization of bacteria from a gold mining with a capacity of golden bioaccumulation.</title>
        <authorList>
            <person name="Yang X.J."/>
        </authorList>
    </citation>
    <scope>NUCLEOTIDE SEQUENCE [LARGE SCALE GENOMIC DNA]</scope>
    <source>
        <strain evidence="2 3">Au29</strain>
    </source>
</reference>
<keyword evidence="1" id="KW-0812">Transmembrane</keyword>
<evidence type="ECO:0000313" key="2">
    <source>
        <dbReference type="EMBL" id="QYC09693.1"/>
    </source>
</evidence>
<dbReference type="GeneID" id="94376405"/>
<name>A0ABX8TGE4_9CAUL</name>
<dbReference type="RefSeq" id="WP_153923447.1">
    <property type="nucleotide sequence ID" value="NZ_CP080034.1"/>
</dbReference>
<keyword evidence="1" id="KW-1133">Transmembrane helix</keyword>
<evidence type="ECO:0000256" key="1">
    <source>
        <dbReference type="SAM" id="Phobius"/>
    </source>
</evidence>
<accession>A0ABX8TGE4</accession>
<organism evidence="2 3">
    <name type="scientific">Brevundimonas nasdae</name>
    <dbReference type="NCBI Taxonomy" id="172043"/>
    <lineage>
        <taxon>Bacteria</taxon>
        <taxon>Pseudomonadati</taxon>
        <taxon>Pseudomonadota</taxon>
        <taxon>Alphaproteobacteria</taxon>
        <taxon>Caulobacterales</taxon>
        <taxon>Caulobacteraceae</taxon>
        <taxon>Brevundimonas</taxon>
    </lineage>
</organism>
<feature type="transmembrane region" description="Helical" evidence="1">
    <location>
        <begin position="12"/>
        <end position="32"/>
    </location>
</feature>